<feature type="chain" id="PRO_5002667452" description="DUF2145 domain-containing protein" evidence="1">
    <location>
        <begin position="24"/>
        <end position="267"/>
    </location>
</feature>
<dbReference type="Pfam" id="PF09916">
    <property type="entry name" value="DUF2145"/>
    <property type="match status" value="1"/>
</dbReference>
<gene>
    <name evidence="2" type="ORF">PTD2_17132</name>
</gene>
<feature type="signal peptide" evidence="1">
    <location>
        <begin position="1"/>
        <end position="23"/>
    </location>
</feature>
<keyword evidence="3" id="KW-1185">Reference proteome</keyword>
<evidence type="ECO:0008006" key="4">
    <source>
        <dbReference type="Google" id="ProtNLM"/>
    </source>
</evidence>
<dbReference type="STRING" id="87626.PTD2_17132"/>
<dbReference type="EMBL" id="AAOH01000010">
    <property type="protein sequence ID" value="EAR26684.1"/>
    <property type="molecule type" value="Genomic_DNA"/>
</dbReference>
<proteinExistence type="predicted"/>
<reference evidence="2 3" key="1">
    <citation type="submission" date="2006-02" db="EMBL/GenBank/DDBJ databases">
        <authorList>
            <person name="Moran M.A."/>
            <person name="Kjelleberg S."/>
            <person name="Egan S."/>
            <person name="Saunders N."/>
            <person name="Thomas T."/>
            <person name="Ferriera S."/>
            <person name="Johnson J."/>
            <person name="Kravitz S."/>
            <person name="Halpern A."/>
            <person name="Remington K."/>
            <person name="Beeson K."/>
            <person name="Tran B."/>
            <person name="Rogers Y.-H."/>
            <person name="Friedman R."/>
            <person name="Venter J.C."/>
        </authorList>
    </citation>
    <scope>NUCLEOTIDE SEQUENCE [LARGE SCALE GENOMIC DNA]</scope>
    <source>
        <strain evidence="2 3">D2</strain>
    </source>
</reference>
<protein>
    <recommendedName>
        <fullName evidence="4">DUF2145 domain-containing protein</fullName>
    </recommendedName>
</protein>
<dbReference type="AlphaFoldDB" id="A4CF09"/>
<organism evidence="2 3">
    <name type="scientific">Pseudoalteromonas tunicata D2</name>
    <dbReference type="NCBI Taxonomy" id="87626"/>
    <lineage>
        <taxon>Bacteria</taxon>
        <taxon>Pseudomonadati</taxon>
        <taxon>Pseudomonadota</taxon>
        <taxon>Gammaproteobacteria</taxon>
        <taxon>Alteromonadales</taxon>
        <taxon>Pseudoalteromonadaceae</taxon>
        <taxon>Pseudoalteromonas</taxon>
    </lineage>
</organism>
<dbReference type="Proteomes" id="UP000006201">
    <property type="component" value="Unassembled WGS sequence"/>
</dbReference>
<evidence type="ECO:0000256" key="1">
    <source>
        <dbReference type="SAM" id="SignalP"/>
    </source>
</evidence>
<dbReference type="OrthoDB" id="8893883at2"/>
<evidence type="ECO:0000313" key="2">
    <source>
        <dbReference type="EMBL" id="EAR26684.1"/>
    </source>
</evidence>
<accession>A4CF09</accession>
<dbReference type="eggNOG" id="COG4727">
    <property type="taxonomic scope" value="Bacteria"/>
</dbReference>
<comment type="caution">
    <text evidence="2">The sequence shown here is derived from an EMBL/GenBank/DDBJ whole genome shotgun (WGS) entry which is preliminary data.</text>
</comment>
<sequence>MKLNSFLVTFALLVTILSPASFAGSNNAGEALFPADEITQFAKSVERYAANQGARAFIIARVGRPAKELPTGIYFTHTALAIYSDITLTDGKTVQGYAIHNLYQQADNPAKSMLMVDYPVDFFWSANELTAGIIIPTAALQNKLINLVATEQHKLLHNDRYSVIANPFNTRFQNCTEFTLDMINAAIYGTTDIDKLKVNAHAYFSPQVVATSRLKLMLGSLFLAEVSTKDHKGKVQTATFSTIAAYLKRYDLAEQVVHFSPQEIKTL</sequence>
<evidence type="ECO:0000313" key="3">
    <source>
        <dbReference type="Proteomes" id="UP000006201"/>
    </source>
</evidence>
<dbReference type="RefSeq" id="WP_009840668.1">
    <property type="nucleotide sequence ID" value="NZ_CH959302.1"/>
</dbReference>
<dbReference type="HOGENOM" id="CLU_1041573_0_0_6"/>
<keyword evidence="1" id="KW-0732">Signal</keyword>
<name>A4CF09_9GAMM</name>
<dbReference type="InterPro" id="IPR014547">
    <property type="entry name" value="UCP028477"/>
</dbReference>